<gene>
    <name evidence="1" type="ORF">RHMOL_Rhmol12G0050900</name>
</gene>
<evidence type="ECO:0000313" key="1">
    <source>
        <dbReference type="EMBL" id="KAI8527113.1"/>
    </source>
</evidence>
<evidence type="ECO:0000313" key="2">
    <source>
        <dbReference type="Proteomes" id="UP001062846"/>
    </source>
</evidence>
<sequence>MGKISGEEGWISLGPWGGRGGTYSTYKPDGPIVQITIRYGDVVDSILFESKSRDGVIIGSAVKIGGTGGSSSAKFSIDSSIEQFSSISLTYKDYSRNVVLSSLSFNTNLRNIGPFGKGGGLPMSIPMEGGVITGFHGRGGSYLDAIGIFVAPKVKKMEEELKTKVEELKTTITELKEREDVFQTKMKEVEAQNKELKARVKVIEVTQNQVVDLRKIEEELKNKIEELKTKNEELNKTTDVFQTKMEEAEAQNKKLRKMEEELKSKIEELKSKNKELKEREDVFQTKMEEAEAQNKELRERIKVMEVTQVVDFHKMEEEMKIEIEELKTKNIELKEKEDVFQTKVEEVEAQNKELRERIIVIKKKGNITGEEGLISLGIQGGKEGAYWAYRAEGPTMQISVRYGQVIDSLLFKSKSCDHVGRSVKIGGSGGYTTVTHRQSEWSDSSTLTGGKATGFSGRSGSYIYMQ</sequence>
<protein>
    <submittedName>
        <fullName evidence="1">Uncharacterized protein</fullName>
    </submittedName>
</protein>
<name>A0ACC0LG37_RHOML</name>
<dbReference type="EMBL" id="CM046399">
    <property type="protein sequence ID" value="KAI8527113.1"/>
    <property type="molecule type" value="Genomic_DNA"/>
</dbReference>
<dbReference type="Proteomes" id="UP001062846">
    <property type="component" value="Chromosome 12"/>
</dbReference>
<comment type="caution">
    <text evidence="1">The sequence shown here is derived from an EMBL/GenBank/DDBJ whole genome shotgun (WGS) entry which is preliminary data.</text>
</comment>
<proteinExistence type="predicted"/>
<reference evidence="1" key="1">
    <citation type="submission" date="2022-02" db="EMBL/GenBank/DDBJ databases">
        <title>Plant Genome Project.</title>
        <authorList>
            <person name="Zhang R.-G."/>
        </authorList>
    </citation>
    <scope>NUCLEOTIDE SEQUENCE</scope>
    <source>
        <strain evidence="1">AT1</strain>
    </source>
</reference>
<organism evidence="1 2">
    <name type="scientific">Rhododendron molle</name>
    <name type="common">Chinese azalea</name>
    <name type="synonym">Azalea mollis</name>
    <dbReference type="NCBI Taxonomy" id="49168"/>
    <lineage>
        <taxon>Eukaryota</taxon>
        <taxon>Viridiplantae</taxon>
        <taxon>Streptophyta</taxon>
        <taxon>Embryophyta</taxon>
        <taxon>Tracheophyta</taxon>
        <taxon>Spermatophyta</taxon>
        <taxon>Magnoliopsida</taxon>
        <taxon>eudicotyledons</taxon>
        <taxon>Gunneridae</taxon>
        <taxon>Pentapetalae</taxon>
        <taxon>asterids</taxon>
        <taxon>Ericales</taxon>
        <taxon>Ericaceae</taxon>
        <taxon>Ericoideae</taxon>
        <taxon>Rhodoreae</taxon>
        <taxon>Rhododendron</taxon>
    </lineage>
</organism>
<keyword evidence="2" id="KW-1185">Reference proteome</keyword>
<accession>A0ACC0LG37</accession>